<dbReference type="InterPro" id="IPR011990">
    <property type="entry name" value="TPR-like_helical_dom_sf"/>
</dbReference>
<evidence type="ECO:0000313" key="9">
    <source>
        <dbReference type="EMBL" id="NID11040.1"/>
    </source>
</evidence>
<evidence type="ECO:0000256" key="2">
    <source>
        <dbReference type="ARBA" id="ARBA00006275"/>
    </source>
</evidence>
<dbReference type="Gene3D" id="1.10.3780.10">
    <property type="entry name" value="SusD-like"/>
    <property type="match status" value="1"/>
</dbReference>
<dbReference type="InterPro" id="IPR012944">
    <property type="entry name" value="SusD_RagB_dom"/>
</dbReference>
<feature type="signal peptide" evidence="6">
    <location>
        <begin position="1"/>
        <end position="18"/>
    </location>
</feature>
<keyword evidence="4" id="KW-0472">Membrane</keyword>
<gene>
    <name evidence="9" type="ORF">F7231_12745</name>
</gene>
<dbReference type="EMBL" id="WAEL01000004">
    <property type="protein sequence ID" value="NID11040.1"/>
    <property type="molecule type" value="Genomic_DNA"/>
</dbReference>
<feature type="domain" description="SusD-like N-terminal" evidence="8">
    <location>
        <begin position="97"/>
        <end position="245"/>
    </location>
</feature>
<dbReference type="SUPFAM" id="SSF48452">
    <property type="entry name" value="TPR-like"/>
    <property type="match status" value="1"/>
</dbReference>
<keyword evidence="5" id="KW-0998">Cell outer membrane</keyword>
<reference evidence="10" key="1">
    <citation type="submission" date="2019-09" db="EMBL/GenBank/DDBJ databases">
        <authorList>
            <person name="Jung D.-H."/>
        </authorList>
    </citation>
    <scope>NUCLEOTIDE SEQUENCE [LARGE SCALE GENOMIC DNA]</scope>
    <source>
        <strain evidence="10">JA-25</strain>
    </source>
</reference>
<dbReference type="Gene3D" id="1.25.40.390">
    <property type="match status" value="1"/>
</dbReference>
<reference evidence="10" key="2">
    <citation type="submission" date="2023-07" db="EMBL/GenBank/DDBJ databases">
        <authorList>
            <person name="Jung D.-H."/>
        </authorList>
    </citation>
    <scope>NUCLEOTIDE SEQUENCE [LARGE SCALE GENOMIC DNA]</scope>
    <source>
        <strain evidence="10">JA-25</strain>
    </source>
</reference>
<dbReference type="Proteomes" id="UP000606008">
    <property type="component" value="Unassembled WGS sequence"/>
</dbReference>
<sequence length="524" mass="57985">MFKLTIKAGMLVAAMAMAASCVNDLDRVPKYEVTSASVYADFANYKPVLARLYATLAVSGQQGPSGKPDISGIDEGTSNYMRLLWKLQELPTDEAKIAWNDATIQDINKMTWTSSDGFITAMYNRIFYMISLSNEFIRETSDAKLSERGITGQNAADAKTYRAEARFLRAMAYFHAIDMFGTVPFVTEADAPGSFLPRQATRVELFNYVESELKAIETELAAPGAAEYGRADRAAAQAILARMYLNAQVYIAQPKFTEAITYAKKVIDSGVYKLEPTYQNLFTADNNLSKEIIFPIAFDGTRTQTYGGMTFLVHAQVGGSMNVNNYGVNGGWAGIRSTQKLADVFPDVTATADKRGTFYTDGQQREVNDLGTFTDGFAVSKYKNVTSTGRAGSDLQFVDTDFPLIRLADMYLTYAEAVLRGGTGGDQATAISYVNLLRTRAKAATVTSINLEFILAERARELYWEGYRRTDLIRYDRFTTNVYLWPFKGGTKEGRAVDARFNLYPIPATDLVANPTLKQNNAGY</sequence>
<comment type="similarity">
    <text evidence="2">Belongs to the SusD family.</text>
</comment>
<dbReference type="Gene3D" id="1.25.40.10">
    <property type="entry name" value="Tetratricopeptide repeat domain"/>
    <property type="match status" value="1"/>
</dbReference>
<evidence type="ECO:0000256" key="3">
    <source>
        <dbReference type="ARBA" id="ARBA00022729"/>
    </source>
</evidence>
<dbReference type="RefSeq" id="WP_166692174.1">
    <property type="nucleotide sequence ID" value="NZ_WAEL01000004.1"/>
</dbReference>
<comment type="caution">
    <text evidence="9">The sequence shown here is derived from an EMBL/GenBank/DDBJ whole genome shotgun (WGS) entry which is preliminary data.</text>
</comment>
<accession>A0ABX0QIK3</accession>
<evidence type="ECO:0000256" key="4">
    <source>
        <dbReference type="ARBA" id="ARBA00023136"/>
    </source>
</evidence>
<evidence type="ECO:0000313" key="10">
    <source>
        <dbReference type="Proteomes" id="UP000606008"/>
    </source>
</evidence>
<evidence type="ECO:0000259" key="8">
    <source>
        <dbReference type="Pfam" id="PF14322"/>
    </source>
</evidence>
<evidence type="ECO:0000256" key="6">
    <source>
        <dbReference type="SAM" id="SignalP"/>
    </source>
</evidence>
<dbReference type="PROSITE" id="PS51257">
    <property type="entry name" value="PROKAR_LIPOPROTEIN"/>
    <property type="match status" value="1"/>
</dbReference>
<evidence type="ECO:0000256" key="5">
    <source>
        <dbReference type="ARBA" id="ARBA00023237"/>
    </source>
</evidence>
<dbReference type="CDD" id="cd08977">
    <property type="entry name" value="SusD"/>
    <property type="match status" value="1"/>
</dbReference>
<dbReference type="Pfam" id="PF14322">
    <property type="entry name" value="SusD-like_3"/>
    <property type="match status" value="1"/>
</dbReference>
<feature type="chain" id="PRO_5045696410" evidence="6">
    <location>
        <begin position="19"/>
        <end position="524"/>
    </location>
</feature>
<keyword evidence="3 6" id="KW-0732">Signal</keyword>
<dbReference type="Pfam" id="PF07980">
    <property type="entry name" value="SusD_RagB"/>
    <property type="match status" value="1"/>
</dbReference>
<evidence type="ECO:0000259" key="7">
    <source>
        <dbReference type="Pfam" id="PF07980"/>
    </source>
</evidence>
<protein>
    <submittedName>
        <fullName evidence="9">RagB/SusD family nutrient uptake outer membrane protein</fullName>
    </submittedName>
</protein>
<evidence type="ECO:0000256" key="1">
    <source>
        <dbReference type="ARBA" id="ARBA00004442"/>
    </source>
</evidence>
<proteinExistence type="inferred from homology"/>
<feature type="domain" description="RagB/SusD" evidence="7">
    <location>
        <begin position="373"/>
        <end position="524"/>
    </location>
</feature>
<dbReference type="InterPro" id="IPR033985">
    <property type="entry name" value="SusD-like_N"/>
</dbReference>
<name>A0ABX0QIK3_9BACT</name>
<comment type="subcellular location">
    <subcellularLocation>
        <location evidence="1">Cell outer membrane</location>
    </subcellularLocation>
</comment>
<organism evidence="9 10">
    <name type="scientific">Fibrivirga algicola</name>
    <dbReference type="NCBI Taxonomy" id="2950420"/>
    <lineage>
        <taxon>Bacteria</taxon>
        <taxon>Pseudomonadati</taxon>
        <taxon>Bacteroidota</taxon>
        <taxon>Cytophagia</taxon>
        <taxon>Cytophagales</taxon>
        <taxon>Spirosomataceae</taxon>
        <taxon>Fibrivirga</taxon>
    </lineage>
</organism>
<keyword evidence="10" id="KW-1185">Reference proteome</keyword>